<dbReference type="EMBL" id="LT629754">
    <property type="protein sequence ID" value="SDS26135.1"/>
    <property type="molecule type" value="Genomic_DNA"/>
</dbReference>
<sequence length="472" mass="50378">MKLKHFMLTAAFASFILTSCSDDDDMPTPGTIGIATTEDSYDEGEGTVGITISTTSVNAMDVTINYEVTGTATEGEDYQSLSGSVILPAGETSVQESLILIDDTEVESSEEVIFTITSTSNVEDIVGANSSLIVTITDNDSYPFENGILVSHEGNFMQGNASISFVSDDLATVENDIFKTVNDADALGDNAQSMSFYENMAYIVLNGSQKIEVVNRYTFESVATIGGPSETDFLNPRYMAIANGKGYVTNWGDGSNPDDDYVAVIDLETNTVESTISVAEGPEKIIVKDNTVYVALQGGFNQNNGVTVIDATTNTVTTTITVGDRPNSMQLDASGNLWVLSSGNPSWTGNETAGQIDYINTTDNTVTTTMNYAVTEHPGNLEIDGATLYYYSGGSVYAMDTTTSVLPTTAEIEGLNFYDMAVIDGKLYGVDAKDFVSNGSLEVYDLSDNNLLASKTVSIIPGGIYFNETAAR</sequence>
<dbReference type="PROSITE" id="PS51257">
    <property type="entry name" value="PROKAR_LIPOPROTEIN"/>
    <property type="match status" value="1"/>
</dbReference>
<dbReference type="InterPro" id="IPR031815">
    <property type="entry name" value="DUF5074"/>
</dbReference>
<accession>A0ABY0U8V0</accession>
<dbReference type="SUPFAM" id="SSF51004">
    <property type="entry name" value="C-terminal (heme d1) domain of cytochrome cd1-nitrite reductase"/>
    <property type="match status" value="1"/>
</dbReference>
<keyword evidence="6" id="KW-1185">Reference proteome</keyword>
<evidence type="ECO:0000259" key="4">
    <source>
        <dbReference type="Pfam" id="PF03160"/>
    </source>
</evidence>
<dbReference type="RefSeq" id="WP_091603569.1">
    <property type="nucleotide sequence ID" value="NZ_LT629754.1"/>
</dbReference>
<dbReference type="GeneID" id="90593325"/>
<dbReference type="Gene3D" id="2.60.40.2030">
    <property type="match status" value="1"/>
</dbReference>
<dbReference type="InterPro" id="IPR011048">
    <property type="entry name" value="Haem_d1_sf"/>
</dbReference>
<keyword evidence="3" id="KW-0106">Calcium</keyword>
<dbReference type="InterPro" id="IPR011964">
    <property type="entry name" value="YVTN_b-propeller_repeat"/>
</dbReference>
<dbReference type="Pfam" id="PF03160">
    <property type="entry name" value="Calx-beta"/>
    <property type="match status" value="1"/>
</dbReference>
<dbReference type="InterPro" id="IPR003644">
    <property type="entry name" value="Calx_beta"/>
</dbReference>
<dbReference type="PANTHER" id="PTHR47197:SF3">
    <property type="entry name" value="DIHYDRO-HEME D1 DEHYDROGENASE"/>
    <property type="match status" value="1"/>
</dbReference>
<organism evidence="5 6">
    <name type="scientific">Maribacter dokdonensis</name>
    <dbReference type="NCBI Taxonomy" id="320912"/>
    <lineage>
        <taxon>Bacteria</taxon>
        <taxon>Pseudomonadati</taxon>
        <taxon>Bacteroidota</taxon>
        <taxon>Flavobacteriia</taxon>
        <taxon>Flavobacteriales</taxon>
        <taxon>Flavobacteriaceae</taxon>
        <taxon>Maribacter</taxon>
    </lineage>
</organism>
<keyword evidence="1" id="KW-0732">Signal</keyword>
<protein>
    <submittedName>
        <fullName evidence="5">40-residue YVTN family beta-propeller repeat-containing protein</fullName>
    </submittedName>
</protein>
<evidence type="ECO:0000313" key="6">
    <source>
        <dbReference type="Proteomes" id="UP000199574"/>
    </source>
</evidence>
<evidence type="ECO:0000256" key="2">
    <source>
        <dbReference type="ARBA" id="ARBA00022737"/>
    </source>
</evidence>
<dbReference type="Proteomes" id="UP000199574">
    <property type="component" value="Chromosome I"/>
</dbReference>
<reference evidence="5 6" key="1">
    <citation type="submission" date="2016-10" db="EMBL/GenBank/DDBJ databases">
        <authorList>
            <person name="Varghese N."/>
            <person name="Submissions S."/>
        </authorList>
    </citation>
    <scope>NUCLEOTIDE SEQUENCE [LARGE SCALE GENOMIC DNA]</scope>
    <source>
        <strain evidence="5 6">MAR_2009_60</strain>
    </source>
</reference>
<dbReference type="SUPFAM" id="SSF141072">
    <property type="entry name" value="CalX-like"/>
    <property type="match status" value="1"/>
</dbReference>
<evidence type="ECO:0000256" key="1">
    <source>
        <dbReference type="ARBA" id="ARBA00022729"/>
    </source>
</evidence>
<name>A0ABY0U8V0_9FLAO</name>
<dbReference type="InterPro" id="IPR038081">
    <property type="entry name" value="CalX-like_sf"/>
</dbReference>
<dbReference type="Pfam" id="PF16819">
    <property type="entry name" value="DUF5074"/>
    <property type="match status" value="1"/>
</dbReference>
<dbReference type="PANTHER" id="PTHR47197">
    <property type="entry name" value="PROTEIN NIRF"/>
    <property type="match status" value="1"/>
</dbReference>
<feature type="domain" description="Calx-beta" evidence="4">
    <location>
        <begin position="29"/>
        <end position="140"/>
    </location>
</feature>
<dbReference type="InterPro" id="IPR051200">
    <property type="entry name" value="Host-pathogen_enzymatic-act"/>
</dbReference>
<dbReference type="InterPro" id="IPR015943">
    <property type="entry name" value="WD40/YVTN_repeat-like_dom_sf"/>
</dbReference>
<keyword evidence="2" id="KW-0677">Repeat</keyword>
<dbReference type="Gene3D" id="2.130.10.10">
    <property type="entry name" value="YVTN repeat-like/Quinoprotein amine dehydrogenase"/>
    <property type="match status" value="1"/>
</dbReference>
<proteinExistence type="predicted"/>
<gene>
    <name evidence="5" type="ORF">SAMN05192545_1073</name>
</gene>
<dbReference type="NCBIfam" id="TIGR02276">
    <property type="entry name" value="beta_rpt_yvtn"/>
    <property type="match status" value="1"/>
</dbReference>
<evidence type="ECO:0000313" key="5">
    <source>
        <dbReference type="EMBL" id="SDS26135.1"/>
    </source>
</evidence>
<evidence type="ECO:0000256" key="3">
    <source>
        <dbReference type="ARBA" id="ARBA00022837"/>
    </source>
</evidence>